<evidence type="ECO:0000256" key="1">
    <source>
        <dbReference type="SAM" id="MobiDB-lite"/>
    </source>
</evidence>
<protein>
    <submittedName>
        <fullName evidence="2">Uncharacterized protein</fullName>
    </submittedName>
</protein>
<keyword evidence="3" id="KW-1185">Reference proteome</keyword>
<dbReference type="AlphaFoldDB" id="A0AAW0MFC4"/>
<dbReference type="Proteomes" id="UP001460270">
    <property type="component" value="Unassembled WGS sequence"/>
</dbReference>
<accession>A0AAW0MFC4</accession>
<evidence type="ECO:0000313" key="3">
    <source>
        <dbReference type="Proteomes" id="UP001460270"/>
    </source>
</evidence>
<dbReference type="EMBL" id="JBBPFD010000674">
    <property type="protein sequence ID" value="KAK7877735.1"/>
    <property type="molecule type" value="Genomic_DNA"/>
</dbReference>
<gene>
    <name evidence="2" type="ORF">WMY93_030549</name>
</gene>
<reference evidence="3" key="1">
    <citation type="submission" date="2024-04" db="EMBL/GenBank/DDBJ databases">
        <title>Salinicola lusitanus LLJ914,a marine bacterium isolated from the Okinawa Trough.</title>
        <authorList>
            <person name="Li J."/>
        </authorList>
    </citation>
    <scope>NUCLEOTIDE SEQUENCE [LARGE SCALE GENOMIC DNA]</scope>
</reference>
<name>A0AAW0MFC4_9GOBI</name>
<organism evidence="2 3">
    <name type="scientific">Mugilogobius chulae</name>
    <name type="common">yellowstripe goby</name>
    <dbReference type="NCBI Taxonomy" id="88201"/>
    <lineage>
        <taxon>Eukaryota</taxon>
        <taxon>Metazoa</taxon>
        <taxon>Chordata</taxon>
        <taxon>Craniata</taxon>
        <taxon>Vertebrata</taxon>
        <taxon>Euteleostomi</taxon>
        <taxon>Actinopterygii</taxon>
        <taxon>Neopterygii</taxon>
        <taxon>Teleostei</taxon>
        <taxon>Neoteleostei</taxon>
        <taxon>Acanthomorphata</taxon>
        <taxon>Gobiaria</taxon>
        <taxon>Gobiiformes</taxon>
        <taxon>Gobioidei</taxon>
        <taxon>Gobiidae</taxon>
        <taxon>Gobionellinae</taxon>
        <taxon>Mugilogobius</taxon>
    </lineage>
</organism>
<proteinExistence type="predicted"/>
<sequence length="149" mass="17311">MNKVYTWGPEFGATPLTTLRAERHHHQLCVCEETHQVFQAKQDRARSGLGWETFVFSYAIFLSVRVLAKDPTDVQDHAADRGHGRRKPQQFCGAQRHHHQPAQPAPLWERREYYATIPENTARDQKILNTARDQKILVRKTFRPALDLV</sequence>
<feature type="region of interest" description="Disordered" evidence="1">
    <location>
        <begin position="75"/>
        <end position="108"/>
    </location>
</feature>
<comment type="caution">
    <text evidence="2">The sequence shown here is derived from an EMBL/GenBank/DDBJ whole genome shotgun (WGS) entry which is preliminary data.</text>
</comment>
<evidence type="ECO:0000313" key="2">
    <source>
        <dbReference type="EMBL" id="KAK7877735.1"/>
    </source>
</evidence>